<dbReference type="SUPFAM" id="SSF51735">
    <property type="entry name" value="NAD(P)-binding Rossmann-fold domains"/>
    <property type="match status" value="1"/>
</dbReference>
<comment type="caution">
    <text evidence="3">The sequence shown here is derived from an EMBL/GenBank/DDBJ whole genome shotgun (WGS) entry which is preliminary data.</text>
</comment>
<keyword evidence="4" id="KW-1185">Reference proteome</keyword>
<protein>
    <submittedName>
        <fullName evidence="3">NAD(P)-dependent dehydrogenase (Short-subunit alcohol dehydrogenase family)</fullName>
    </submittedName>
</protein>
<dbReference type="GO" id="GO:0016491">
    <property type="term" value="F:oxidoreductase activity"/>
    <property type="evidence" value="ECO:0007669"/>
    <property type="project" value="UniProtKB-KW"/>
</dbReference>
<dbReference type="Gene3D" id="3.40.50.720">
    <property type="entry name" value="NAD(P)-binding Rossmann-like Domain"/>
    <property type="match status" value="1"/>
</dbReference>
<sequence>MKLALVTGGHRRLGAAIAAALARAGYSLAIHGSHDVELDPVLEEALRETGTRWHGFVADFADPAISPSLMAEVRAHFGALPTLLVNSAAMFGQDLIETVSADDLLRHYTVNCVAPVLLTRAFADMSGGGGDGRSIVNILDQRLAQPHGDQLAYTLSKQALAGFTQIAARELAPRGIRVNAVAPGLTIATPDYDAAKMQRLAGMMPLQALPQPEEIAQAVLYLADAASVTGQVIAVDRGAHLESYSRDFMHL</sequence>
<dbReference type="EMBL" id="JACIJP010000001">
    <property type="protein sequence ID" value="MBB6123108.1"/>
    <property type="molecule type" value="Genomic_DNA"/>
</dbReference>
<accession>A0A841J3L3</accession>
<evidence type="ECO:0000313" key="4">
    <source>
        <dbReference type="Proteomes" id="UP000552700"/>
    </source>
</evidence>
<dbReference type="PANTHER" id="PTHR43639">
    <property type="entry name" value="OXIDOREDUCTASE, SHORT-CHAIN DEHYDROGENASE/REDUCTASE FAMILY (AFU_ORTHOLOGUE AFUA_5G02870)"/>
    <property type="match status" value="1"/>
</dbReference>
<organism evidence="3 4">
    <name type="scientific">Sphingobium subterraneum</name>
    <dbReference type="NCBI Taxonomy" id="627688"/>
    <lineage>
        <taxon>Bacteria</taxon>
        <taxon>Pseudomonadati</taxon>
        <taxon>Pseudomonadota</taxon>
        <taxon>Alphaproteobacteria</taxon>
        <taxon>Sphingomonadales</taxon>
        <taxon>Sphingomonadaceae</taxon>
        <taxon>Sphingobium</taxon>
    </lineage>
</organism>
<dbReference type="InterPro" id="IPR036291">
    <property type="entry name" value="NAD(P)-bd_dom_sf"/>
</dbReference>
<dbReference type="Pfam" id="PF13561">
    <property type="entry name" value="adh_short_C2"/>
    <property type="match status" value="1"/>
</dbReference>
<reference evidence="3 4" key="1">
    <citation type="submission" date="2020-08" db="EMBL/GenBank/DDBJ databases">
        <title>Genomic Encyclopedia of Type Strains, Phase IV (KMG-IV): sequencing the most valuable type-strain genomes for metagenomic binning, comparative biology and taxonomic classification.</title>
        <authorList>
            <person name="Goeker M."/>
        </authorList>
    </citation>
    <scope>NUCLEOTIDE SEQUENCE [LARGE SCALE GENOMIC DNA]</scope>
    <source>
        <strain evidence="3 4">DSM 102255</strain>
    </source>
</reference>
<dbReference type="PRINTS" id="PR00081">
    <property type="entry name" value="GDHRDH"/>
</dbReference>
<dbReference type="PANTHER" id="PTHR43639:SF1">
    <property type="entry name" value="SHORT-CHAIN DEHYDROGENASE_REDUCTASE FAMILY PROTEIN"/>
    <property type="match status" value="1"/>
</dbReference>
<name>A0A841J3L3_9SPHN</name>
<dbReference type="AlphaFoldDB" id="A0A841J3L3"/>
<dbReference type="Proteomes" id="UP000552700">
    <property type="component" value="Unassembled WGS sequence"/>
</dbReference>
<evidence type="ECO:0000313" key="3">
    <source>
        <dbReference type="EMBL" id="MBB6123108.1"/>
    </source>
</evidence>
<comment type="similarity">
    <text evidence="1">Belongs to the short-chain dehydrogenases/reductases (SDR) family.</text>
</comment>
<evidence type="ECO:0000256" key="1">
    <source>
        <dbReference type="ARBA" id="ARBA00006484"/>
    </source>
</evidence>
<keyword evidence="2" id="KW-0560">Oxidoreductase</keyword>
<proteinExistence type="inferred from homology"/>
<evidence type="ECO:0000256" key="2">
    <source>
        <dbReference type="ARBA" id="ARBA00023002"/>
    </source>
</evidence>
<dbReference type="InterPro" id="IPR002347">
    <property type="entry name" value="SDR_fam"/>
</dbReference>
<dbReference type="RefSeq" id="WP_184077759.1">
    <property type="nucleotide sequence ID" value="NZ_JACIJP010000001.1"/>
</dbReference>
<gene>
    <name evidence="3" type="ORF">FHS92_000815</name>
</gene>